<sequence length="261" mass="28733">MTPLLASLAAQDCEGVEVVLNDDASSSDDLEGTAAAFRGQGLDVRVIHDNPTMPAGRRRGAALARGRLVLHLDTDMTAPPGLLSECRDMIDRQGYDALVIPEVSVGEGFWARCKVLEKSCHDGDPRVEGVRCMPRELYERVGGHDENFVWGEDKDLDLRVRAAGARIGVTGHALEHREGRTRLGTTMRKKAFYAATAHRYAMKQPRQFAIQASPLRLVRLGLRGWRISRDPRLVGGLLLLKSCEYLAVGLSLLGLRPRARS</sequence>
<reference evidence="6 7" key="1">
    <citation type="submission" date="2023-10" db="EMBL/GenBank/DDBJ databases">
        <title>The genome sequence of Streptomyces sp. HUAS YS2.</title>
        <authorList>
            <person name="Mo P."/>
        </authorList>
    </citation>
    <scope>NUCLEOTIDE SEQUENCE [LARGE SCALE GENOMIC DNA]</scope>
    <source>
        <strain evidence="6 7">HUAS YS2</strain>
    </source>
</reference>
<dbReference type="InterPro" id="IPR029044">
    <property type="entry name" value="Nucleotide-diphossugar_trans"/>
</dbReference>
<evidence type="ECO:0000259" key="5">
    <source>
        <dbReference type="Pfam" id="PF00535"/>
    </source>
</evidence>
<dbReference type="SUPFAM" id="SSF53448">
    <property type="entry name" value="Nucleotide-diphospho-sugar transferases"/>
    <property type="match status" value="1"/>
</dbReference>
<keyword evidence="7" id="KW-1185">Reference proteome</keyword>
<evidence type="ECO:0000313" key="6">
    <source>
        <dbReference type="EMBL" id="WOX24687.1"/>
    </source>
</evidence>
<dbReference type="PANTHER" id="PTHR43179:SF12">
    <property type="entry name" value="GALACTOFURANOSYLTRANSFERASE GLFT2"/>
    <property type="match status" value="1"/>
</dbReference>
<feature type="domain" description="Glycosyltransferase 2-like" evidence="5">
    <location>
        <begin position="4"/>
        <end position="104"/>
    </location>
</feature>
<evidence type="ECO:0000256" key="1">
    <source>
        <dbReference type="ARBA" id="ARBA00004776"/>
    </source>
</evidence>
<proteinExistence type="inferred from homology"/>
<comment type="pathway">
    <text evidence="1">Cell wall biogenesis; cell wall polysaccharide biosynthesis.</text>
</comment>
<dbReference type="Pfam" id="PF00535">
    <property type="entry name" value="Glycos_transf_2"/>
    <property type="match status" value="1"/>
</dbReference>
<evidence type="ECO:0000313" key="7">
    <source>
        <dbReference type="Proteomes" id="UP001301731"/>
    </source>
</evidence>
<comment type="similarity">
    <text evidence="2">Belongs to the glycosyltransferase 2 family.</text>
</comment>
<name>A0ABZ0LZ24_9ACTN</name>
<gene>
    <name evidence="6" type="ORF">R2D22_26220</name>
</gene>
<keyword evidence="3 6" id="KW-0328">Glycosyltransferase</keyword>
<dbReference type="GO" id="GO:0016757">
    <property type="term" value="F:glycosyltransferase activity"/>
    <property type="evidence" value="ECO:0007669"/>
    <property type="project" value="UniProtKB-KW"/>
</dbReference>
<evidence type="ECO:0000256" key="2">
    <source>
        <dbReference type="ARBA" id="ARBA00006739"/>
    </source>
</evidence>
<dbReference type="RefSeq" id="WP_318107133.1">
    <property type="nucleotide sequence ID" value="NZ_CP137573.1"/>
</dbReference>
<keyword evidence="4 6" id="KW-0808">Transferase</keyword>
<dbReference type="EMBL" id="CP137573">
    <property type="protein sequence ID" value="WOX24687.1"/>
    <property type="molecule type" value="Genomic_DNA"/>
</dbReference>
<dbReference type="PANTHER" id="PTHR43179">
    <property type="entry name" value="RHAMNOSYLTRANSFERASE WBBL"/>
    <property type="match status" value="1"/>
</dbReference>
<organism evidence="6 7">
    <name type="scientific">Streptomyces solicathayae</name>
    <dbReference type="NCBI Taxonomy" id="3081768"/>
    <lineage>
        <taxon>Bacteria</taxon>
        <taxon>Bacillati</taxon>
        <taxon>Actinomycetota</taxon>
        <taxon>Actinomycetes</taxon>
        <taxon>Kitasatosporales</taxon>
        <taxon>Streptomycetaceae</taxon>
        <taxon>Streptomyces</taxon>
    </lineage>
</organism>
<protein>
    <submittedName>
        <fullName evidence="6">Glycosyltransferase</fullName>
        <ecNumber evidence="6">2.4.-.-</ecNumber>
    </submittedName>
</protein>
<accession>A0ABZ0LZ24</accession>
<dbReference type="Proteomes" id="UP001301731">
    <property type="component" value="Chromosome"/>
</dbReference>
<dbReference type="EC" id="2.4.-.-" evidence="6"/>
<evidence type="ECO:0000256" key="3">
    <source>
        <dbReference type="ARBA" id="ARBA00022676"/>
    </source>
</evidence>
<evidence type="ECO:0000256" key="4">
    <source>
        <dbReference type="ARBA" id="ARBA00022679"/>
    </source>
</evidence>
<dbReference type="InterPro" id="IPR001173">
    <property type="entry name" value="Glyco_trans_2-like"/>
</dbReference>
<dbReference type="Gene3D" id="3.90.550.10">
    <property type="entry name" value="Spore Coat Polysaccharide Biosynthesis Protein SpsA, Chain A"/>
    <property type="match status" value="1"/>
</dbReference>